<feature type="domain" description="Rhodanese" evidence="1">
    <location>
        <begin position="394"/>
        <end position="479"/>
    </location>
</feature>
<dbReference type="PANTHER" id="PTHR44086">
    <property type="entry name" value="THIOSULFATE SULFURTRANSFERASE RDL2, MITOCHONDRIAL-RELATED"/>
    <property type="match status" value="1"/>
</dbReference>
<dbReference type="PANTHER" id="PTHR44086:SF13">
    <property type="entry name" value="THIOSULFATE SULFURTRANSFERASE PSPE"/>
    <property type="match status" value="1"/>
</dbReference>
<organism evidence="2 3">
    <name type="scientific">Gluconacetobacter tumulisoli</name>
    <dbReference type="NCBI Taxonomy" id="1286189"/>
    <lineage>
        <taxon>Bacteria</taxon>
        <taxon>Pseudomonadati</taxon>
        <taxon>Pseudomonadota</taxon>
        <taxon>Alphaproteobacteria</taxon>
        <taxon>Acetobacterales</taxon>
        <taxon>Acetobacteraceae</taxon>
        <taxon>Gluconacetobacter</taxon>
    </lineage>
</organism>
<evidence type="ECO:0000313" key="2">
    <source>
        <dbReference type="EMBL" id="MBB2200592.1"/>
    </source>
</evidence>
<dbReference type="Proteomes" id="UP000578030">
    <property type="component" value="Unassembled WGS sequence"/>
</dbReference>
<dbReference type="Gene3D" id="3.40.250.10">
    <property type="entry name" value="Rhodanese-like domain"/>
    <property type="match status" value="4"/>
</dbReference>
<feature type="domain" description="Rhodanese" evidence="1">
    <location>
        <begin position="23"/>
        <end position="113"/>
    </location>
</feature>
<gene>
    <name evidence="2" type="ORF">HLH28_03185</name>
</gene>
<dbReference type="InterPro" id="IPR001763">
    <property type="entry name" value="Rhodanese-like_dom"/>
</dbReference>
<feature type="domain" description="Rhodanese" evidence="1">
    <location>
        <begin position="289"/>
        <end position="368"/>
    </location>
</feature>
<feature type="domain" description="Rhodanese" evidence="1">
    <location>
        <begin position="146"/>
        <end position="237"/>
    </location>
</feature>
<keyword evidence="2" id="KW-0808">Transferase</keyword>
<dbReference type="SMART" id="SM00450">
    <property type="entry name" value="RHOD"/>
    <property type="match status" value="4"/>
</dbReference>
<dbReference type="EMBL" id="JABEQM010000002">
    <property type="protein sequence ID" value="MBB2200592.1"/>
    <property type="molecule type" value="Genomic_DNA"/>
</dbReference>
<keyword evidence="3" id="KW-1185">Reference proteome</keyword>
<protein>
    <submittedName>
        <fullName evidence="2">Rhodanese-related sulfurtransferase</fullName>
    </submittedName>
</protein>
<dbReference type="Pfam" id="PF00581">
    <property type="entry name" value="Rhodanese"/>
    <property type="match status" value="4"/>
</dbReference>
<reference evidence="2 3" key="1">
    <citation type="submission" date="2020-04" db="EMBL/GenBank/DDBJ databases">
        <title>Description of novel Gluconacetobacter.</title>
        <authorList>
            <person name="Sombolestani A."/>
        </authorList>
    </citation>
    <scope>NUCLEOTIDE SEQUENCE [LARGE SCALE GENOMIC DNA]</scope>
    <source>
        <strain evidence="2 3">LMG 27802</strain>
    </source>
</reference>
<dbReference type="InterPro" id="IPR036873">
    <property type="entry name" value="Rhodanese-like_dom_sf"/>
</dbReference>
<dbReference type="PROSITE" id="PS50206">
    <property type="entry name" value="RHODANESE_3"/>
    <property type="match status" value="4"/>
</dbReference>
<name>A0A7W4K572_9PROT</name>
<comment type="caution">
    <text evidence="2">The sequence shown here is derived from an EMBL/GenBank/DDBJ whole genome shotgun (WGS) entry which is preliminary data.</text>
</comment>
<sequence>MNAMTERPVALTSSEDVRRLLRAGDEIALLDLREEGPFAAAHPLFAVNLPLGRIEERIAGLVPRRDAPVVLYDDGEGRVARALPVFAALGYGNVSVLEGGLAGWRASGGEIFIDVNVPSKAFGELVEHVRRTPSLPAPELQARIARGDDLVILDARRFSEYHVMSIPGGQSVPGGELALRVRDIVPSAATTVVVNCAGRTRSIIGAQSLVNAGIPNPVFALRNGTIGWTLAGLELDHGATRVGEAPTHANVARARDAAATLARRTGVRLIGPAALSAFQADPGRTVYRLDVRAPEEYAAGHLADFRSAPGGQLVQATDEWIGVRHGTIVLTDDDGVRARMTGHWLRQLGWREVYVLDDWADLPRATGPEPLLLAGPLPESEPVSVAGLLAERAAGGGPLVIDLAASPAFRKGHVPGAVFAIRPDLPGHPRLEGADIVLTSPDGLAARLAAPELARAGLSVRVLEGGTAAWQAAGQALETGLDAGRALSRPEDVYKRPYEGTDNAAAAMQAYLDWEFGLVAQLERDGTHGFSVLE</sequence>
<dbReference type="SUPFAM" id="SSF52821">
    <property type="entry name" value="Rhodanese/Cell cycle control phosphatase"/>
    <property type="match status" value="4"/>
</dbReference>
<dbReference type="GO" id="GO:0004792">
    <property type="term" value="F:thiosulfate-cyanide sulfurtransferase activity"/>
    <property type="evidence" value="ECO:0007669"/>
    <property type="project" value="TreeGrafter"/>
</dbReference>
<accession>A0A7W4K572</accession>
<evidence type="ECO:0000313" key="3">
    <source>
        <dbReference type="Proteomes" id="UP000578030"/>
    </source>
</evidence>
<evidence type="ECO:0000259" key="1">
    <source>
        <dbReference type="PROSITE" id="PS50206"/>
    </source>
</evidence>
<proteinExistence type="predicted"/>
<dbReference type="AlphaFoldDB" id="A0A7W4K572"/>